<protein>
    <submittedName>
        <fullName evidence="2">Uncharacterized protein</fullName>
    </submittedName>
</protein>
<dbReference type="AlphaFoldDB" id="A0A4Q2UE22"/>
<reference evidence="2 3" key="1">
    <citation type="submission" date="2019-01" db="EMBL/GenBank/DDBJ databases">
        <title>Spirosoma flava sp. nov., a propanil-degrading bacterium isolated from herbicide-contaminated soil.</title>
        <authorList>
            <person name="Zhang L."/>
            <person name="Jiang J.-D."/>
        </authorList>
    </citation>
    <scope>NUCLEOTIDE SEQUENCE [LARGE SCALE GENOMIC DNA]</scope>
    <source>
        <strain evidence="2 3">TY50</strain>
    </source>
</reference>
<keyword evidence="1" id="KW-0472">Membrane</keyword>
<feature type="transmembrane region" description="Helical" evidence="1">
    <location>
        <begin position="33"/>
        <end position="54"/>
    </location>
</feature>
<proteinExistence type="predicted"/>
<name>A0A4Q2UE22_9BACT</name>
<comment type="caution">
    <text evidence="2">The sequence shown here is derived from an EMBL/GenBank/DDBJ whole genome shotgun (WGS) entry which is preliminary data.</text>
</comment>
<keyword evidence="1" id="KW-1133">Transmembrane helix</keyword>
<keyword evidence="3" id="KW-1185">Reference proteome</keyword>
<dbReference type="EMBL" id="SBLB01000008">
    <property type="protein sequence ID" value="RYC67463.1"/>
    <property type="molecule type" value="Genomic_DNA"/>
</dbReference>
<feature type="transmembrane region" description="Helical" evidence="1">
    <location>
        <begin position="7"/>
        <end position="27"/>
    </location>
</feature>
<keyword evidence="1" id="KW-0812">Transmembrane</keyword>
<sequence length="63" mass="7354">MENKKGVNVVFIIVAFTLGTTLLRHFNFQTLSFKMPVLDILFLITFIIAIYLIIKDYKKTTKE</sequence>
<evidence type="ECO:0000313" key="2">
    <source>
        <dbReference type="EMBL" id="RYC67463.1"/>
    </source>
</evidence>
<evidence type="ECO:0000313" key="3">
    <source>
        <dbReference type="Proteomes" id="UP000290407"/>
    </source>
</evidence>
<organism evidence="2 3">
    <name type="scientific">Spirosoma sordidisoli</name>
    <dbReference type="NCBI Taxonomy" id="2502893"/>
    <lineage>
        <taxon>Bacteria</taxon>
        <taxon>Pseudomonadati</taxon>
        <taxon>Bacteroidota</taxon>
        <taxon>Cytophagia</taxon>
        <taxon>Cytophagales</taxon>
        <taxon>Cytophagaceae</taxon>
        <taxon>Spirosoma</taxon>
    </lineage>
</organism>
<gene>
    <name evidence="2" type="ORF">EQG79_25515</name>
</gene>
<evidence type="ECO:0000256" key="1">
    <source>
        <dbReference type="SAM" id="Phobius"/>
    </source>
</evidence>
<accession>A0A4Q2UE22</accession>
<dbReference type="Proteomes" id="UP000290407">
    <property type="component" value="Unassembled WGS sequence"/>
</dbReference>